<protein>
    <submittedName>
        <fullName evidence="5">Helix-turn-helix domain-containing protein</fullName>
    </submittedName>
</protein>
<evidence type="ECO:0000313" key="5">
    <source>
        <dbReference type="EMBL" id="MEJ6008330.1"/>
    </source>
</evidence>
<evidence type="ECO:0000256" key="3">
    <source>
        <dbReference type="ARBA" id="ARBA00023163"/>
    </source>
</evidence>
<dbReference type="RefSeq" id="WP_339963867.1">
    <property type="nucleotide sequence ID" value="NZ_JBBHJY010000001.1"/>
</dbReference>
<reference evidence="5 6" key="1">
    <citation type="submission" date="2024-03" db="EMBL/GenBank/DDBJ databases">
        <authorList>
            <person name="Jo J.-H."/>
        </authorList>
    </citation>
    <scope>NUCLEOTIDE SEQUENCE [LARGE SCALE GENOMIC DNA]</scope>
    <source>
        <strain evidence="5 6">AS3R-12</strain>
    </source>
</reference>
<dbReference type="InterPro" id="IPR036390">
    <property type="entry name" value="WH_DNA-bd_sf"/>
</dbReference>
<comment type="caution">
    <text evidence="5">The sequence shown here is derived from an EMBL/GenBank/DDBJ whole genome shotgun (WGS) entry which is preliminary data.</text>
</comment>
<keyword evidence="6" id="KW-1185">Reference proteome</keyword>
<dbReference type="SUPFAM" id="SSF46785">
    <property type="entry name" value="Winged helix' DNA-binding domain"/>
    <property type="match status" value="1"/>
</dbReference>
<dbReference type="Pfam" id="PF01638">
    <property type="entry name" value="HxlR"/>
    <property type="match status" value="1"/>
</dbReference>
<gene>
    <name evidence="5" type="ORF">WG900_00205</name>
</gene>
<dbReference type="InterPro" id="IPR002577">
    <property type="entry name" value="HTH_HxlR"/>
</dbReference>
<dbReference type="EMBL" id="JBBHJY010000001">
    <property type="protein sequence ID" value="MEJ6008330.1"/>
    <property type="molecule type" value="Genomic_DNA"/>
</dbReference>
<feature type="domain" description="HTH hxlR-type" evidence="4">
    <location>
        <begin position="30"/>
        <end position="134"/>
    </location>
</feature>
<evidence type="ECO:0000256" key="2">
    <source>
        <dbReference type="ARBA" id="ARBA00023125"/>
    </source>
</evidence>
<dbReference type="Gene3D" id="1.10.10.10">
    <property type="entry name" value="Winged helix-like DNA-binding domain superfamily/Winged helix DNA-binding domain"/>
    <property type="match status" value="1"/>
</dbReference>
<keyword evidence="3" id="KW-0804">Transcription</keyword>
<evidence type="ECO:0000259" key="4">
    <source>
        <dbReference type="PROSITE" id="PS51118"/>
    </source>
</evidence>
<dbReference type="PANTHER" id="PTHR33204:SF39">
    <property type="entry name" value="TRANSCRIPTIONAL REGULATORY PROTEIN"/>
    <property type="match status" value="1"/>
</dbReference>
<dbReference type="Proteomes" id="UP001379235">
    <property type="component" value="Unassembled WGS sequence"/>
</dbReference>
<sequence length="152" mass="16551">MGDARNSILERPAIAALTAQMQAHGTDRDAPVREVMGLLGDRWTTLILLVLATGACRHAELRRVLGGLSEEKAISQRMLTLKLRALERDGFVLRQATTHVPPQVSYELSELGVGLHQQAAKLIGWIEENSPAIGAARSGFLAERDQGLPLPR</sequence>
<dbReference type="PANTHER" id="PTHR33204">
    <property type="entry name" value="TRANSCRIPTIONAL REGULATOR, MARR FAMILY"/>
    <property type="match status" value="1"/>
</dbReference>
<evidence type="ECO:0000313" key="6">
    <source>
        <dbReference type="Proteomes" id="UP001379235"/>
    </source>
</evidence>
<proteinExistence type="predicted"/>
<keyword evidence="1" id="KW-0805">Transcription regulation</keyword>
<dbReference type="InterPro" id="IPR036388">
    <property type="entry name" value="WH-like_DNA-bd_sf"/>
</dbReference>
<name>A0ABU8S3D3_9SPHN</name>
<dbReference type="PROSITE" id="PS51118">
    <property type="entry name" value="HTH_HXLR"/>
    <property type="match status" value="1"/>
</dbReference>
<organism evidence="5 6">
    <name type="scientific">Novosphingobium aquae</name>
    <dbReference type="NCBI Taxonomy" id="3133435"/>
    <lineage>
        <taxon>Bacteria</taxon>
        <taxon>Pseudomonadati</taxon>
        <taxon>Pseudomonadota</taxon>
        <taxon>Alphaproteobacteria</taxon>
        <taxon>Sphingomonadales</taxon>
        <taxon>Sphingomonadaceae</taxon>
        <taxon>Novosphingobium</taxon>
    </lineage>
</organism>
<evidence type="ECO:0000256" key="1">
    <source>
        <dbReference type="ARBA" id="ARBA00023015"/>
    </source>
</evidence>
<accession>A0ABU8S3D3</accession>
<keyword evidence="2" id="KW-0238">DNA-binding</keyword>